<dbReference type="PIRSF" id="PIRSF021290">
    <property type="entry name" value="DUF1273"/>
    <property type="match status" value="1"/>
</dbReference>
<dbReference type="Proteomes" id="UP001595807">
    <property type="component" value="Unassembled WGS sequence"/>
</dbReference>
<comment type="caution">
    <text evidence="2">The sequence shown here is derived from an EMBL/GenBank/DDBJ whole genome shotgun (WGS) entry which is preliminary data.</text>
</comment>
<dbReference type="RefSeq" id="WP_380425019.1">
    <property type="nucleotide sequence ID" value="NZ_JBHRZV010000012.1"/>
</dbReference>
<organism evidence="2 3">
    <name type="scientific">Streptococcus caprae</name>
    <dbReference type="NCBI Taxonomy" id="1640501"/>
    <lineage>
        <taxon>Bacteria</taxon>
        <taxon>Bacillati</taxon>
        <taxon>Bacillota</taxon>
        <taxon>Bacilli</taxon>
        <taxon>Lactobacillales</taxon>
        <taxon>Streptococcaceae</taxon>
        <taxon>Streptococcus</taxon>
    </lineage>
</organism>
<dbReference type="HAMAP" id="MF_01575">
    <property type="entry name" value="UPF0398"/>
    <property type="match status" value="1"/>
</dbReference>
<dbReference type="PANTHER" id="PTHR38440">
    <property type="entry name" value="UPF0398 PROTEIN YPSA"/>
    <property type="match status" value="1"/>
</dbReference>
<proteinExistence type="inferred from homology"/>
<dbReference type="PANTHER" id="PTHR38440:SF1">
    <property type="entry name" value="UPF0398 PROTEIN SPR0331"/>
    <property type="match status" value="1"/>
</dbReference>
<comment type="similarity">
    <text evidence="1">Belongs to the UPF0398 family.</text>
</comment>
<dbReference type="EMBL" id="JBHRZV010000012">
    <property type="protein sequence ID" value="MFC3927451.1"/>
    <property type="molecule type" value="Genomic_DNA"/>
</dbReference>
<sequence>MTAILITGYKNSDLGVFNEQDPKIKVIKKAIRTALVSYLEEGVDWFVFTGNLGFELWALEVAKELQGDYPIKLSTIFPFANHGENWNESNQLKLSQFRAVDFSKYCYDQYENPGQFRSYNQFLIDNTDGAYVFYDTEHETNLKYFVNKMKEKENFNISFLTFEHLNEVASEFDE</sequence>
<dbReference type="SUPFAM" id="SSF102405">
    <property type="entry name" value="MCP/YpsA-like"/>
    <property type="match status" value="1"/>
</dbReference>
<gene>
    <name evidence="2" type="ORF">ACFORF_02225</name>
</gene>
<dbReference type="Gene3D" id="3.40.50.450">
    <property type="match status" value="1"/>
</dbReference>
<evidence type="ECO:0000256" key="1">
    <source>
        <dbReference type="HAMAP-Rule" id="MF_01575"/>
    </source>
</evidence>
<reference evidence="3" key="1">
    <citation type="journal article" date="2019" name="Int. J. Syst. Evol. Microbiol.">
        <title>The Global Catalogue of Microorganisms (GCM) 10K type strain sequencing project: providing services to taxonomists for standard genome sequencing and annotation.</title>
        <authorList>
            <consortium name="The Broad Institute Genomics Platform"/>
            <consortium name="The Broad Institute Genome Sequencing Center for Infectious Disease"/>
            <person name="Wu L."/>
            <person name="Ma J."/>
        </authorList>
    </citation>
    <scope>NUCLEOTIDE SEQUENCE [LARGE SCALE GENOMIC DNA]</scope>
    <source>
        <strain evidence="3">CCUG 67170</strain>
    </source>
</reference>
<accession>A0ABV8CTJ0</accession>
<evidence type="ECO:0000313" key="3">
    <source>
        <dbReference type="Proteomes" id="UP001595807"/>
    </source>
</evidence>
<evidence type="ECO:0000313" key="2">
    <source>
        <dbReference type="EMBL" id="MFC3927451.1"/>
    </source>
</evidence>
<keyword evidence="3" id="KW-1185">Reference proteome</keyword>
<dbReference type="Pfam" id="PF06908">
    <property type="entry name" value="YpsA"/>
    <property type="match status" value="1"/>
</dbReference>
<protein>
    <recommendedName>
        <fullName evidence="1">UPF0398 protein ACFORF_02225</fullName>
    </recommendedName>
</protein>
<name>A0ABV8CTJ0_9STRE</name>
<dbReference type="NCBIfam" id="NF010181">
    <property type="entry name" value="PRK13660.1"/>
    <property type="match status" value="1"/>
</dbReference>
<dbReference type="InterPro" id="IPR010697">
    <property type="entry name" value="YspA"/>
</dbReference>